<comment type="caution">
    <text evidence="1">The sequence shown here is derived from an EMBL/GenBank/DDBJ whole genome shotgun (WGS) entry which is preliminary data.</text>
</comment>
<sequence>MAETERKLRSIMELHSLVTGVGFDVNTSDEDAGPEMEACTSRVLNELTADIPMWVLRGVALK</sequence>
<accession>A0ACC3D3E0</accession>
<feature type="non-terminal residue" evidence="1">
    <location>
        <position position="62"/>
    </location>
</feature>
<protein>
    <submittedName>
        <fullName evidence="1">Uncharacterized protein</fullName>
    </submittedName>
</protein>
<reference evidence="1" key="1">
    <citation type="submission" date="2024-09" db="EMBL/GenBank/DDBJ databases">
        <title>Black Yeasts Isolated from many extreme environments.</title>
        <authorList>
            <person name="Coleine C."/>
            <person name="Stajich J.E."/>
            <person name="Selbmann L."/>
        </authorList>
    </citation>
    <scope>NUCLEOTIDE SEQUENCE</scope>
    <source>
        <strain evidence="1">CCFEE 5737</strain>
    </source>
</reference>
<dbReference type="EMBL" id="JAWDJW010007964">
    <property type="protein sequence ID" value="KAK3061256.1"/>
    <property type="molecule type" value="Genomic_DNA"/>
</dbReference>
<organism evidence="1 2">
    <name type="scientific">Coniosporium uncinatum</name>
    <dbReference type="NCBI Taxonomy" id="93489"/>
    <lineage>
        <taxon>Eukaryota</taxon>
        <taxon>Fungi</taxon>
        <taxon>Dikarya</taxon>
        <taxon>Ascomycota</taxon>
        <taxon>Pezizomycotina</taxon>
        <taxon>Dothideomycetes</taxon>
        <taxon>Dothideomycetes incertae sedis</taxon>
        <taxon>Coniosporium</taxon>
    </lineage>
</organism>
<evidence type="ECO:0000313" key="1">
    <source>
        <dbReference type="EMBL" id="KAK3061256.1"/>
    </source>
</evidence>
<keyword evidence="2" id="KW-1185">Reference proteome</keyword>
<gene>
    <name evidence="1" type="ORF">LTS18_006678</name>
</gene>
<dbReference type="Proteomes" id="UP001186974">
    <property type="component" value="Unassembled WGS sequence"/>
</dbReference>
<evidence type="ECO:0000313" key="2">
    <source>
        <dbReference type="Proteomes" id="UP001186974"/>
    </source>
</evidence>
<proteinExistence type="predicted"/>
<name>A0ACC3D3E0_9PEZI</name>